<dbReference type="AlphaFoldDB" id="A0A327RBM8"/>
<evidence type="ECO:0000259" key="2">
    <source>
        <dbReference type="Pfam" id="PF13649"/>
    </source>
</evidence>
<dbReference type="RefSeq" id="WP_111623564.1">
    <property type="nucleotide sequence ID" value="NZ_QLLN01000003.1"/>
</dbReference>
<organism evidence="3 4">
    <name type="scientific">Arenibacter echinorum</name>
    <dbReference type="NCBI Taxonomy" id="440515"/>
    <lineage>
        <taxon>Bacteria</taxon>
        <taxon>Pseudomonadati</taxon>
        <taxon>Bacteroidota</taxon>
        <taxon>Flavobacteriia</taxon>
        <taxon>Flavobacteriales</taxon>
        <taxon>Flavobacteriaceae</taxon>
        <taxon>Arenibacter</taxon>
    </lineage>
</organism>
<proteinExistence type="predicted"/>
<reference evidence="3 4" key="1">
    <citation type="submission" date="2018-06" db="EMBL/GenBank/DDBJ databases">
        <title>Genomic Encyclopedia of Archaeal and Bacterial Type Strains, Phase II (KMG-II): from individual species to whole genera.</title>
        <authorList>
            <person name="Goeker M."/>
        </authorList>
    </citation>
    <scope>NUCLEOTIDE SEQUENCE [LARGE SCALE GENOMIC DNA]</scope>
    <source>
        <strain evidence="3 4">DSM 23522</strain>
    </source>
</reference>
<comment type="caution">
    <text evidence="3">The sequence shown here is derived from an EMBL/GenBank/DDBJ whole genome shotgun (WGS) entry which is preliminary data.</text>
</comment>
<dbReference type="GO" id="GO:0008168">
    <property type="term" value="F:methyltransferase activity"/>
    <property type="evidence" value="ECO:0007669"/>
    <property type="project" value="UniProtKB-KW"/>
</dbReference>
<sequence length="243" mass="28178">MNFKRRSSKKELMDDPHLDTLLLQKVYADINRVNTVLQGFSLSLRAIEKIIQENPQNSYTILDMGCGDGAMLGKVAAFYKNKPVKLDLIGIDLNAKSIAMAKENFKEHSNIRFLEQDILVPEAMELQCDILLCTLTMHHFDSYDIPIFLDRFVKLSRLGIVINDLQRSKVSYHLFQLFSLIFIKTKIAKHDGLVSIKSAFTKLDLVAFSINLPHVEHDICWRWAFRYLWIIRIKGKQLPYGRY</sequence>
<dbReference type="Pfam" id="PF13649">
    <property type="entry name" value="Methyltransf_25"/>
    <property type="match status" value="1"/>
</dbReference>
<name>A0A327RBM8_9FLAO</name>
<dbReference type="CDD" id="cd02440">
    <property type="entry name" value="AdoMet_MTases"/>
    <property type="match status" value="1"/>
</dbReference>
<keyword evidence="4" id="KW-1185">Reference proteome</keyword>
<evidence type="ECO:0000313" key="4">
    <source>
        <dbReference type="Proteomes" id="UP000249696"/>
    </source>
</evidence>
<dbReference type="GO" id="GO:0032259">
    <property type="term" value="P:methylation"/>
    <property type="evidence" value="ECO:0007669"/>
    <property type="project" value="UniProtKB-KW"/>
</dbReference>
<dbReference type="PANTHER" id="PTHR43861">
    <property type="entry name" value="TRANS-ACONITATE 2-METHYLTRANSFERASE-RELATED"/>
    <property type="match status" value="1"/>
</dbReference>
<keyword evidence="1 3" id="KW-0808">Transferase</keyword>
<feature type="domain" description="Methyltransferase" evidence="2">
    <location>
        <begin position="61"/>
        <end position="155"/>
    </location>
</feature>
<accession>A0A327RBM8</accession>
<dbReference type="InterPro" id="IPR041698">
    <property type="entry name" value="Methyltransf_25"/>
</dbReference>
<dbReference type="Proteomes" id="UP000249696">
    <property type="component" value="Unassembled WGS sequence"/>
</dbReference>
<dbReference type="Gene3D" id="3.40.50.150">
    <property type="entry name" value="Vaccinia Virus protein VP39"/>
    <property type="match status" value="1"/>
</dbReference>
<dbReference type="InterPro" id="IPR029063">
    <property type="entry name" value="SAM-dependent_MTases_sf"/>
</dbReference>
<dbReference type="EMBL" id="QLLN01000003">
    <property type="protein sequence ID" value="RAJ12873.1"/>
    <property type="molecule type" value="Genomic_DNA"/>
</dbReference>
<keyword evidence="3" id="KW-0489">Methyltransferase</keyword>
<dbReference type="OrthoDB" id="9800454at2"/>
<protein>
    <submittedName>
        <fullName evidence="3">Methyltransferase family protein</fullName>
    </submittedName>
</protein>
<dbReference type="SUPFAM" id="SSF53335">
    <property type="entry name" value="S-adenosyl-L-methionine-dependent methyltransferases"/>
    <property type="match status" value="1"/>
</dbReference>
<evidence type="ECO:0000256" key="1">
    <source>
        <dbReference type="ARBA" id="ARBA00022679"/>
    </source>
</evidence>
<gene>
    <name evidence="3" type="ORF">LV92_02109</name>
</gene>
<evidence type="ECO:0000313" key="3">
    <source>
        <dbReference type="EMBL" id="RAJ12873.1"/>
    </source>
</evidence>